<evidence type="ECO:0000256" key="3">
    <source>
        <dbReference type="ARBA" id="ARBA00004947"/>
    </source>
</evidence>
<keyword evidence="14" id="KW-1185">Reference proteome</keyword>
<sequence length="354" mass="38100">MRVLVLGGTVFLGRHIVAALLQRGHEVTMFNRGRENPDLFPQVRRIIGDRDGGLDGLIGETFDAVIDTCGYVPRLVGASAALLSDSAPFYTYISTMSVYRDVSRPGVTEEAPVFDEEPDTEALGWPALGPQKAASERAVQHSYGADRSLIVRCGLIFGPYDVASRSRSDAHGVSTNTLDYDSFSGRIPYWPLRVARGDRFAAPEPRDQPLQLIDARDLSEFVVRLTEARQAGIYTATGPADGTLTMSGFITACAEAAGTPVSNAVWIPEQVLVAHGLQPLTTLPLWKPTALTPVAGLFSLDCTKAIAAGLRTRPVRETLRDILDWARPDPHLAVASRTPVISPALEAELIAAAG</sequence>
<evidence type="ECO:0000256" key="4">
    <source>
        <dbReference type="ARBA" id="ARBA00007637"/>
    </source>
</evidence>
<comment type="catalytic activity">
    <reaction evidence="1">
        <text>UDP-alpha-D-glucose = UDP-alpha-D-galactose</text>
        <dbReference type="Rhea" id="RHEA:22168"/>
        <dbReference type="ChEBI" id="CHEBI:58885"/>
        <dbReference type="ChEBI" id="CHEBI:66914"/>
        <dbReference type="EC" id="5.1.3.2"/>
    </reaction>
</comment>
<dbReference type="InterPro" id="IPR001509">
    <property type="entry name" value="Epimerase_deHydtase"/>
</dbReference>
<evidence type="ECO:0000256" key="11">
    <source>
        <dbReference type="ARBA" id="ARBA00033067"/>
    </source>
</evidence>
<dbReference type="EC" id="5.1.3.2" evidence="5"/>
<reference evidence="13 14" key="1">
    <citation type="submission" date="2024-10" db="EMBL/GenBank/DDBJ databases">
        <title>The Natural Products Discovery Center: Release of the First 8490 Sequenced Strains for Exploring Actinobacteria Biosynthetic Diversity.</title>
        <authorList>
            <person name="Kalkreuter E."/>
            <person name="Kautsar S.A."/>
            <person name="Yang D."/>
            <person name="Bader C.D."/>
            <person name="Teijaro C.N."/>
            <person name="Fluegel L."/>
            <person name="Davis C.M."/>
            <person name="Simpson J.R."/>
            <person name="Lauterbach L."/>
            <person name="Steele A.D."/>
            <person name="Gui C."/>
            <person name="Meng S."/>
            <person name="Li G."/>
            <person name="Viehrig K."/>
            <person name="Ye F."/>
            <person name="Su P."/>
            <person name="Kiefer A.F."/>
            <person name="Nichols A."/>
            <person name="Cepeda A.J."/>
            <person name="Yan W."/>
            <person name="Fan B."/>
            <person name="Jiang Y."/>
            <person name="Adhikari A."/>
            <person name="Zheng C.-J."/>
            <person name="Schuster L."/>
            <person name="Cowan T.M."/>
            <person name="Smanski M.J."/>
            <person name="Chevrette M.G."/>
            <person name="De Carvalho L.P.S."/>
            <person name="Shen B."/>
        </authorList>
    </citation>
    <scope>NUCLEOTIDE SEQUENCE [LARGE SCALE GENOMIC DNA]</scope>
    <source>
        <strain evidence="13 14">NPDC049845</strain>
    </source>
</reference>
<evidence type="ECO:0000256" key="6">
    <source>
        <dbReference type="ARBA" id="ARBA00018569"/>
    </source>
</evidence>
<keyword evidence="9" id="KW-0413">Isomerase</keyword>
<organism evidence="13 14">
    <name type="scientific">Micromonospora maritima</name>
    <dbReference type="NCBI Taxonomy" id="986711"/>
    <lineage>
        <taxon>Bacteria</taxon>
        <taxon>Bacillati</taxon>
        <taxon>Actinomycetota</taxon>
        <taxon>Actinomycetes</taxon>
        <taxon>Micromonosporales</taxon>
        <taxon>Micromonosporaceae</taxon>
        <taxon>Micromonospora</taxon>
    </lineage>
</organism>
<evidence type="ECO:0000256" key="9">
    <source>
        <dbReference type="ARBA" id="ARBA00023235"/>
    </source>
</evidence>
<protein>
    <recommendedName>
        <fullName evidence="6">UDP-glucose 4-epimerase</fullName>
        <ecNumber evidence="5">5.1.3.2</ecNumber>
    </recommendedName>
    <alternativeName>
        <fullName evidence="11">Galactowaldenase</fullName>
    </alternativeName>
    <alternativeName>
        <fullName evidence="10">UDP-galactose 4-epimerase</fullName>
    </alternativeName>
</protein>
<evidence type="ECO:0000256" key="10">
    <source>
        <dbReference type="ARBA" id="ARBA00031367"/>
    </source>
</evidence>
<evidence type="ECO:0000256" key="2">
    <source>
        <dbReference type="ARBA" id="ARBA00001911"/>
    </source>
</evidence>
<dbReference type="Proteomes" id="UP001612812">
    <property type="component" value="Unassembled WGS sequence"/>
</dbReference>
<dbReference type="PANTHER" id="PTHR43725">
    <property type="entry name" value="UDP-GLUCOSE 4-EPIMERASE"/>
    <property type="match status" value="1"/>
</dbReference>
<evidence type="ECO:0000256" key="5">
    <source>
        <dbReference type="ARBA" id="ARBA00013189"/>
    </source>
</evidence>
<name>A0ABW7ZF80_9ACTN</name>
<dbReference type="EMBL" id="JBITLE010000001">
    <property type="protein sequence ID" value="MFI7261518.1"/>
    <property type="molecule type" value="Genomic_DNA"/>
</dbReference>
<comment type="pathway">
    <text evidence="3">Carbohydrate metabolism; galactose metabolism.</text>
</comment>
<evidence type="ECO:0000256" key="7">
    <source>
        <dbReference type="ARBA" id="ARBA00023027"/>
    </source>
</evidence>
<proteinExistence type="inferred from homology"/>
<keyword evidence="8" id="KW-0119">Carbohydrate metabolism</keyword>
<comment type="caution">
    <text evidence="13">The sequence shown here is derived from an EMBL/GenBank/DDBJ whole genome shotgun (WGS) entry which is preliminary data.</text>
</comment>
<evidence type="ECO:0000313" key="13">
    <source>
        <dbReference type="EMBL" id="MFI7261518.1"/>
    </source>
</evidence>
<gene>
    <name evidence="13" type="ORF">ACIBP4_04300</name>
</gene>
<dbReference type="Pfam" id="PF01370">
    <property type="entry name" value="Epimerase"/>
    <property type="match status" value="1"/>
</dbReference>
<comment type="similarity">
    <text evidence="4">Belongs to the NAD(P)-dependent epimerase/dehydratase family.</text>
</comment>
<dbReference type="RefSeq" id="WP_396754208.1">
    <property type="nucleotide sequence ID" value="NZ_JBITLA010000002.1"/>
</dbReference>
<dbReference type="SUPFAM" id="SSF51735">
    <property type="entry name" value="NAD(P)-binding Rossmann-fold domains"/>
    <property type="match status" value="1"/>
</dbReference>
<keyword evidence="8" id="KW-0299">Galactose metabolism</keyword>
<dbReference type="InterPro" id="IPR036291">
    <property type="entry name" value="NAD(P)-bd_dom_sf"/>
</dbReference>
<dbReference type="Gene3D" id="3.40.50.720">
    <property type="entry name" value="NAD(P)-binding Rossmann-like Domain"/>
    <property type="match status" value="1"/>
</dbReference>
<evidence type="ECO:0000313" key="14">
    <source>
        <dbReference type="Proteomes" id="UP001612812"/>
    </source>
</evidence>
<evidence type="ECO:0000259" key="12">
    <source>
        <dbReference type="Pfam" id="PF01370"/>
    </source>
</evidence>
<dbReference type="PANTHER" id="PTHR43725:SF47">
    <property type="entry name" value="UDP-GLUCOSE 4-EPIMERASE"/>
    <property type="match status" value="1"/>
</dbReference>
<feature type="domain" description="NAD-dependent epimerase/dehydratase" evidence="12">
    <location>
        <begin position="3"/>
        <end position="38"/>
    </location>
</feature>
<comment type="cofactor">
    <cofactor evidence="2">
        <name>NAD(+)</name>
        <dbReference type="ChEBI" id="CHEBI:57540"/>
    </cofactor>
</comment>
<accession>A0ABW7ZF80</accession>
<keyword evidence="7" id="KW-0520">NAD</keyword>
<evidence type="ECO:0000256" key="8">
    <source>
        <dbReference type="ARBA" id="ARBA00023144"/>
    </source>
</evidence>
<evidence type="ECO:0000256" key="1">
    <source>
        <dbReference type="ARBA" id="ARBA00000083"/>
    </source>
</evidence>